<reference evidence="2 3" key="1">
    <citation type="submission" date="2023-02" db="EMBL/GenBank/DDBJ databases">
        <title>LHISI_Scaffold_Assembly.</title>
        <authorList>
            <person name="Stuart O.P."/>
            <person name="Cleave R."/>
            <person name="Magrath M.J.L."/>
            <person name="Mikheyev A.S."/>
        </authorList>
    </citation>
    <scope>NUCLEOTIDE SEQUENCE [LARGE SCALE GENOMIC DNA]</scope>
    <source>
        <strain evidence="2">Daus_M_001</strain>
        <tissue evidence="2">Leg muscle</tissue>
    </source>
</reference>
<feature type="region of interest" description="Disordered" evidence="1">
    <location>
        <begin position="114"/>
        <end position="135"/>
    </location>
</feature>
<organism evidence="2 3">
    <name type="scientific">Dryococelus australis</name>
    <dbReference type="NCBI Taxonomy" id="614101"/>
    <lineage>
        <taxon>Eukaryota</taxon>
        <taxon>Metazoa</taxon>
        <taxon>Ecdysozoa</taxon>
        <taxon>Arthropoda</taxon>
        <taxon>Hexapoda</taxon>
        <taxon>Insecta</taxon>
        <taxon>Pterygota</taxon>
        <taxon>Neoptera</taxon>
        <taxon>Polyneoptera</taxon>
        <taxon>Phasmatodea</taxon>
        <taxon>Verophasmatodea</taxon>
        <taxon>Anareolatae</taxon>
        <taxon>Phasmatidae</taxon>
        <taxon>Eurycanthinae</taxon>
        <taxon>Dryococelus</taxon>
    </lineage>
</organism>
<name>A0ABQ9HY07_9NEOP</name>
<accession>A0ABQ9HY07</accession>
<dbReference type="Gene3D" id="3.30.420.10">
    <property type="entry name" value="Ribonuclease H-like superfamily/Ribonuclease H"/>
    <property type="match status" value="1"/>
</dbReference>
<comment type="caution">
    <text evidence="2">The sequence shown here is derived from an EMBL/GenBank/DDBJ whole genome shotgun (WGS) entry which is preliminary data.</text>
</comment>
<dbReference type="EMBL" id="JARBHB010000003">
    <property type="protein sequence ID" value="KAJ8889235.1"/>
    <property type="molecule type" value="Genomic_DNA"/>
</dbReference>
<sequence>MLKRCTRRKEYLRVCTLPFLVQLENPILQKDNARPHIAQPSLRDVNTLPWPVRSPDLLSIENILEPDWTASSANGNYGGFGGSFRNYLPGQRVLLCQMARGLESAHSARWNNTTPSARLTAGRNAANGESKCSERFSGRRLRTQVECASVPQGSQHYSGETIKTRCMQREPVTTELPRETECIPTAHKRAARDTPVSSAAELRSSDGMVRLLASHHGDPGSIPGGVAPGFSHVETGPDNAADRRIFSGISRSPPFYIPTPLHTYLTSPSLALKTLMLTATHCIKVLFHCGYWFLLRRRRGHETGPDVSQPPRVQEDRRRTYRGPPPLRCDAKQPLALRLRKEQGKVTSAGKITIICYSTGECCILVQLSIRAGVLEDVGQYRGRRALQTSPRWTVLFWGCLKSRIYSGCRSDTRDQLLQAITDATNRLRNDFAGMQWQHAMVGYNVSPPVYGRLVHILNSSCEIFNVYPFVNWLIESLERTLGLLGAEKDSLTPGLSAGEEEGVDWGKIGKNRPWPLFGTHPSAWSDFGKTWKTEIRMAGPGIEPGSSRMRVHTASPRSVVETYRSSHFADTHKLIFLHLPRRNAIVITIIFPEQLGLPRTFYTAPTSSINTTCVPLKGIVIKSREFGVSCDLKRQLGDPGTARDDCSDLRECVGELEYFESKTSAGLQKHWKKPRMNCTHEVSGVSMQHFLQFRHSDSYVSEPPPVVPTPPARDASAE</sequence>
<evidence type="ECO:0000313" key="3">
    <source>
        <dbReference type="Proteomes" id="UP001159363"/>
    </source>
</evidence>
<dbReference type="Proteomes" id="UP001159363">
    <property type="component" value="Chromosome 3"/>
</dbReference>
<gene>
    <name evidence="2" type="ORF">PR048_008733</name>
</gene>
<evidence type="ECO:0000256" key="1">
    <source>
        <dbReference type="SAM" id="MobiDB-lite"/>
    </source>
</evidence>
<evidence type="ECO:0000313" key="2">
    <source>
        <dbReference type="EMBL" id="KAJ8889235.1"/>
    </source>
</evidence>
<dbReference type="InterPro" id="IPR036397">
    <property type="entry name" value="RNaseH_sf"/>
</dbReference>
<protein>
    <submittedName>
        <fullName evidence="2">Uncharacterized protein</fullName>
    </submittedName>
</protein>
<proteinExistence type="predicted"/>
<keyword evidence="3" id="KW-1185">Reference proteome</keyword>
<feature type="region of interest" description="Disordered" evidence="1">
    <location>
        <begin position="302"/>
        <end position="325"/>
    </location>
</feature>